<dbReference type="OMA" id="FLGFRHY"/>
<reference evidence="4 5" key="1">
    <citation type="journal article" date="2013" name="Genome Biol.">
        <title>The genome sequence of the most widely cultivated cacao type and its use to identify candidate genes regulating pod color.</title>
        <authorList>
            <person name="Motamayor J.C."/>
            <person name="Mockaitis K."/>
            <person name="Schmutz J."/>
            <person name="Haiminen N."/>
            <person name="Iii D.L."/>
            <person name="Cornejo O."/>
            <person name="Findley S.D."/>
            <person name="Zheng P."/>
            <person name="Utro F."/>
            <person name="Royaert S."/>
            <person name="Saski C."/>
            <person name="Jenkins J."/>
            <person name="Podicheti R."/>
            <person name="Zhao M."/>
            <person name="Scheffler B.E."/>
            <person name="Stack J.C."/>
            <person name="Feltus F.A."/>
            <person name="Mustiga G.M."/>
            <person name="Amores F."/>
            <person name="Phillips W."/>
            <person name="Marelli J.P."/>
            <person name="May G.D."/>
            <person name="Shapiro H."/>
            <person name="Ma J."/>
            <person name="Bustamante C.D."/>
            <person name="Schnell R.J."/>
            <person name="Main D."/>
            <person name="Gilbert D."/>
            <person name="Parida L."/>
            <person name="Kuhn D.N."/>
        </authorList>
    </citation>
    <scope>NUCLEOTIDE SEQUENCE [LARGE SCALE GENOMIC DNA]</scope>
    <source>
        <strain evidence="5">cv. Matina 1-6</strain>
    </source>
</reference>
<protein>
    <submittedName>
        <fullName evidence="4">UDP-glycosyltransferase 85A1</fullName>
    </submittedName>
</protein>
<gene>
    <name evidence="4" type="ORF">TCM_007440</name>
</gene>
<dbReference type="GO" id="GO:0080044">
    <property type="term" value="F:quercetin 7-O-glucosyltransferase activity"/>
    <property type="evidence" value="ECO:0000318"/>
    <property type="project" value="GO_Central"/>
</dbReference>
<dbReference type="Proteomes" id="UP000026915">
    <property type="component" value="Chromosome 2"/>
</dbReference>
<evidence type="ECO:0000256" key="2">
    <source>
        <dbReference type="ARBA" id="ARBA00022676"/>
    </source>
</evidence>
<dbReference type="Pfam" id="PF00201">
    <property type="entry name" value="UDPGT"/>
    <property type="match status" value="1"/>
</dbReference>
<dbReference type="eggNOG" id="KOG1192">
    <property type="taxonomic scope" value="Eukaryota"/>
</dbReference>
<dbReference type="InterPro" id="IPR002213">
    <property type="entry name" value="UDP_glucos_trans"/>
</dbReference>
<keyword evidence="5" id="KW-1185">Reference proteome</keyword>
<keyword evidence="2" id="KW-0328">Glycosyltransferase</keyword>
<dbReference type="FunFam" id="3.40.50.2000:FF:000027">
    <property type="entry name" value="Glycosyltransferase"/>
    <property type="match status" value="1"/>
</dbReference>
<comment type="similarity">
    <text evidence="1">Belongs to the UDP-glycosyltransferase family.</text>
</comment>
<dbReference type="Gene3D" id="3.40.50.2000">
    <property type="entry name" value="Glycogen Phosphorylase B"/>
    <property type="match status" value="2"/>
</dbReference>
<dbReference type="PANTHER" id="PTHR11926:SF1498">
    <property type="entry name" value="GLYCOSYLTRANSFERASE"/>
    <property type="match status" value="1"/>
</dbReference>
<accession>A0A061E1D1</accession>
<organism evidence="4 5">
    <name type="scientific">Theobroma cacao</name>
    <name type="common">Cacao</name>
    <name type="synonym">Cocoa</name>
    <dbReference type="NCBI Taxonomy" id="3641"/>
    <lineage>
        <taxon>Eukaryota</taxon>
        <taxon>Viridiplantae</taxon>
        <taxon>Streptophyta</taxon>
        <taxon>Embryophyta</taxon>
        <taxon>Tracheophyta</taxon>
        <taxon>Spermatophyta</taxon>
        <taxon>Magnoliopsida</taxon>
        <taxon>eudicotyledons</taxon>
        <taxon>Gunneridae</taxon>
        <taxon>Pentapetalae</taxon>
        <taxon>rosids</taxon>
        <taxon>malvids</taxon>
        <taxon>Malvales</taxon>
        <taxon>Malvaceae</taxon>
        <taxon>Byttnerioideae</taxon>
        <taxon>Theobroma</taxon>
    </lineage>
</organism>
<dbReference type="SUPFAM" id="SSF53756">
    <property type="entry name" value="UDP-Glycosyltransferase/glycogen phosphorylase"/>
    <property type="match status" value="1"/>
</dbReference>
<dbReference type="FunFam" id="3.40.50.2000:FF:000055">
    <property type="entry name" value="Glycosyltransferase"/>
    <property type="match status" value="1"/>
</dbReference>
<name>A0A061E1D1_THECC</name>
<dbReference type="AlphaFoldDB" id="A0A061E1D1"/>
<dbReference type="Gramene" id="EOX98750">
    <property type="protein sequence ID" value="EOX98750"/>
    <property type="gene ID" value="TCM_007440"/>
</dbReference>
<dbReference type="PANTHER" id="PTHR11926">
    <property type="entry name" value="GLUCOSYL/GLUCURONOSYL TRANSFERASES"/>
    <property type="match status" value="1"/>
</dbReference>
<sequence length="488" mass="55038">MSSYLVDAKPHAVCIPYPAQGHINPMLKLAKFLHHKGFHITFVHTEYNYKRLLRSRGPNSVDGLPDFRFEAIKDGLPHTDADATQDIPSLCDSTSKNCLAPFRDLLYKLNDVAAASSSIPPVSSIVSDGGMSFTVKAAEEFGIPDVLFWTPSACGFLCYLQLPSLVERGLTPVKDANYLTNGYLDKVIDWIPGMKNIRFRDLPSFVRTMDPNDMMFNYLLKEVERAYKASAIVLNTFDSLEQDVLDALSGVLLPPVYSIGPLHLLVDWIRDDESEDINSNLWKEQTECIEWLNSKEPNSVVYVNYGSITVMTPEQLIEFAWGLANSQRQFLWIIRPDLVAGETAILPPDFVSETKDRGMLASWCPQEQVLKHPSIGGFLSHMGWNSTLESLCCGVPMVCWPFFAEQQLNCRFACRNWGIGMEIDTNVKREDVEKLVRELLEGEKGMEMKTKAMEWKREAEEAIRPGGSSFQNLEKLVAEVLQTDKHAK</sequence>
<dbReference type="EMBL" id="CM001880">
    <property type="protein sequence ID" value="EOX98750.1"/>
    <property type="molecule type" value="Genomic_DNA"/>
</dbReference>
<proteinExistence type="inferred from homology"/>
<dbReference type="GO" id="GO:0005737">
    <property type="term" value="C:cytoplasm"/>
    <property type="evidence" value="ECO:0000318"/>
    <property type="project" value="GO_Central"/>
</dbReference>
<dbReference type="CDD" id="cd03784">
    <property type="entry name" value="GT1_Gtf-like"/>
    <property type="match status" value="1"/>
</dbReference>
<keyword evidence="3" id="KW-0808">Transferase</keyword>
<dbReference type="FunCoup" id="A0A061E1D1">
    <property type="interactions" value="348"/>
</dbReference>
<dbReference type="STRING" id="3641.A0A061E1D1"/>
<dbReference type="HOGENOM" id="CLU_001724_0_0_1"/>
<evidence type="ECO:0000313" key="4">
    <source>
        <dbReference type="EMBL" id="EOX98750.1"/>
    </source>
</evidence>
<dbReference type="InParanoid" id="A0A061E1D1"/>
<evidence type="ECO:0000313" key="5">
    <source>
        <dbReference type="Proteomes" id="UP000026915"/>
    </source>
</evidence>
<evidence type="ECO:0000256" key="3">
    <source>
        <dbReference type="ARBA" id="ARBA00022679"/>
    </source>
</evidence>
<evidence type="ECO:0000256" key="1">
    <source>
        <dbReference type="ARBA" id="ARBA00009995"/>
    </source>
</evidence>
<dbReference type="GO" id="GO:0080043">
    <property type="term" value="F:quercetin 3-O-glucosyltransferase activity"/>
    <property type="evidence" value="ECO:0000318"/>
    <property type="project" value="GO_Central"/>
</dbReference>